<evidence type="ECO:0000256" key="7">
    <source>
        <dbReference type="ARBA" id="ARBA00023291"/>
    </source>
</evidence>
<dbReference type="InterPro" id="IPR051269">
    <property type="entry name" value="Fe-S_cluster_ET"/>
</dbReference>
<keyword evidence="2 8" id="KW-0813">Transport</keyword>
<dbReference type="GO" id="GO:0051538">
    <property type="term" value="F:3 iron, 4 sulfur cluster binding"/>
    <property type="evidence" value="ECO:0007669"/>
    <property type="project" value="UniProtKB-KW"/>
</dbReference>
<evidence type="ECO:0000313" key="12">
    <source>
        <dbReference type="Proteomes" id="UP000184111"/>
    </source>
</evidence>
<accession>A0A1M7FMT3</accession>
<name>A0A1M7FMT3_9ACTN</name>
<evidence type="ECO:0000256" key="2">
    <source>
        <dbReference type="ARBA" id="ARBA00022448"/>
    </source>
</evidence>
<comment type="cofactor">
    <cofactor evidence="1">
        <name>[3Fe-4S] cluster</name>
        <dbReference type="ChEBI" id="CHEBI:21137"/>
    </cofactor>
</comment>
<feature type="compositionally biased region" description="Low complexity" evidence="9">
    <location>
        <begin position="71"/>
        <end position="88"/>
    </location>
</feature>
<dbReference type="GO" id="GO:0005506">
    <property type="term" value="F:iron ion binding"/>
    <property type="evidence" value="ECO:0007669"/>
    <property type="project" value="UniProtKB-UniRule"/>
</dbReference>
<feature type="domain" description="4Fe-4S ferredoxin-type" evidence="10">
    <location>
        <begin position="7"/>
        <end position="35"/>
    </location>
</feature>
<evidence type="ECO:0000256" key="1">
    <source>
        <dbReference type="ARBA" id="ARBA00001927"/>
    </source>
</evidence>
<dbReference type="STRING" id="310782.SAMN05216499_1084"/>
<dbReference type="PRINTS" id="PR00352">
    <property type="entry name" value="3FE4SFRDOXIN"/>
</dbReference>
<keyword evidence="5 8" id="KW-0408">Iron</keyword>
<dbReference type="InterPro" id="IPR017896">
    <property type="entry name" value="4Fe4S_Fe-S-bd"/>
</dbReference>
<dbReference type="RefSeq" id="WP_073498098.1">
    <property type="nucleotide sequence ID" value="NZ_FRBI01000008.1"/>
</dbReference>
<keyword evidence="6 8" id="KW-0411">Iron-sulfur</keyword>
<evidence type="ECO:0000256" key="8">
    <source>
        <dbReference type="RuleBase" id="RU368020"/>
    </source>
</evidence>
<dbReference type="GO" id="GO:0009055">
    <property type="term" value="F:electron transfer activity"/>
    <property type="evidence" value="ECO:0007669"/>
    <property type="project" value="UniProtKB-UniRule"/>
</dbReference>
<dbReference type="Gene3D" id="3.30.70.20">
    <property type="match status" value="1"/>
</dbReference>
<dbReference type="SUPFAM" id="SSF54862">
    <property type="entry name" value="4Fe-4S ferredoxins"/>
    <property type="match status" value="1"/>
</dbReference>
<proteinExistence type="predicted"/>
<feature type="region of interest" description="Disordered" evidence="9">
    <location>
        <begin position="71"/>
        <end position="102"/>
    </location>
</feature>
<sequence length="102" mass="10146">MSAPAVRRAVVDRDVCVGAGQCVLAAPDVFDQSDEDGLSYVLVDPLPEELTPSVRDAATRCPARAVQLEAGAGAGAETGAAAETGTGADPAADRQPTGPSPA</sequence>
<organism evidence="11 12">
    <name type="scientific">Actinacidiphila paucisporea</name>
    <dbReference type="NCBI Taxonomy" id="310782"/>
    <lineage>
        <taxon>Bacteria</taxon>
        <taxon>Bacillati</taxon>
        <taxon>Actinomycetota</taxon>
        <taxon>Actinomycetes</taxon>
        <taxon>Kitasatosporales</taxon>
        <taxon>Streptomycetaceae</taxon>
        <taxon>Actinacidiphila</taxon>
    </lineage>
</organism>
<evidence type="ECO:0000313" key="11">
    <source>
        <dbReference type="EMBL" id="SHM05354.1"/>
    </source>
</evidence>
<comment type="function">
    <text evidence="8">Ferredoxins are iron-sulfur proteins that transfer electrons in a wide variety of metabolic reactions.</text>
</comment>
<dbReference type="EMBL" id="FRBI01000008">
    <property type="protein sequence ID" value="SHM05354.1"/>
    <property type="molecule type" value="Genomic_DNA"/>
</dbReference>
<dbReference type="AlphaFoldDB" id="A0A1M7FMT3"/>
<dbReference type="Pfam" id="PF13370">
    <property type="entry name" value="Fer4_13"/>
    <property type="match status" value="1"/>
</dbReference>
<dbReference type="PANTHER" id="PTHR36923:SF3">
    <property type="entry name" value="FERREDOXIN"/>
    <property type="match status" value="1"/>
</dbReference>
<evidence type="ECO:0000256" key="3">
    <source>
        <dbReference type="ARBA" id="ARBA00022723"/>
    </source>
</evidence>
<keyword evidence="3 8" id="KW-0479">Metal-binding</keyword>
<dbReference type="InterPro" id="IPR001080">
    <property type="entry name" value="3Fe4S_ferredoxin"/>
</dbReference>
<evidence type="ECO:0000256" key="6">
    <source>
        <dbReference type="ARBA" id="ARBA00023014"/>
    </source>
</evidence>
<dbReference type="OrthoDB" id="9803319at2"/>
<keyword evidence="7" id="KW-0003">3Fe-4S</keyword>
<dbReference type="PANTHER" id="PTHR36923">
    <property type="entry name" value="FERREDOXIN"/>
    <property type="match status" value="1"/>
</dbReference>
<evidence type="ECO:0000259" key="10">
    <source>
        <dbReference type="PROSITE" id="PS51379"/>
    </source>
</evidence>
<keyword evidence="12" id="KW-1185">Reference proteome</keyword>
<dbReference type="PROSITE" id="PS51379">
    <property type="entry name" value="4FE4S_FER_2"/>
    <property type="match status" value="1"/>
</dbReference>
<evidence type="ECO:0000256" key="4">
    <source>
        <dbReference type="ARBA" id="ARBA00022982"/>
    </source>
</evidence>
<evidence type="ECO:0000256" key="9">
    <source>
        <dbReference type="SAM" id="MobiDB-lite"/>
    </source>
</evidence>
<protein>
    <recommendedName>
        <fullName evidence="8">Ferredoxin</fullName>
    </recommendedName>
</protein>
<gene>
    <name evidence="11" type="ORF">SAMN05216499_1084</name>
</gene>
<reference evidence="11 12" key="1">
    <citation type="submission" date="2016-11" db="EMBL/GenBank/DDBJ databases">
        <authorList>
            <person name="Jaros S."/>
            <person name="Januszkiewicz K."/>
            <person name="Wedrychowicz H."/>
        </authorList>
    </citation>
    <scope>NUCLEOTIDE SEQUENCE [LARGE SCALE GENOMIC DNA]</scope>
    <source>
        <strain evidence="11 12">CGMCC 4.2025</strain>
    </source>
</reference>
<keyword evidence="4 8" id="KW-0249">Electron transport</keyword>
<dbReference type="Proteomes" id="UP000184111">
    <property type="component" value="Unassembled WGS sequence"/>
</dbReference>
<evidence type="ECO:0000256" key="5">
    <source>
        <dbReference type="ARBA" id="ARBA00023004"/>
    </source>
</evidence>